<reference evidence="6" key="1">
    <citation type="submission" date="2025-08" db="UniProtKB">
        <authorList>
            <consortium name="RefSeq"/>
        </authorList>
    </citation>
    <scope>IDENTIFICATION</scope>
</reference>
<keyword evidence="3" id="KW-0458">Lysosome</keyword>
<protein>
    <recommendedName>
        <fullName evidence="4">Late endosomal/lysosomal adaptor and MAPK and MTOR activator 4</fullName>
    </recommendedName>
</protein>
<name>A0ABM1EDC0_PRICU</name>
<comment type="subcellular location">
    <subcellularLocation>
        <location evidence="1">Lysosome</location>
    </subcellularLocation>
</comment>
<dbReference type="InterPro" id="IPR034601">
    <property type="entry name" value="LAMTOR4"/>
</dbReference>
<dbReference type="GeneID" id="106811163"/>
<dbReference type="PANTHER" id="PTHR33967:SF1">
    <property type="entry name" value="RAGULATOR COMPLEX PROTEIN LAMTOR4"/>
    <property type="match status" value="1"/>
</dbReference>
<dbReference type="Gene3D" id="3.30.450.30">
    <property type="entry name" value="Dynein light chain 2a, cytoplasmic"/>
    <property type="match status" value="1"/>
</dbReference>
<sequence length="96" mass="10566">MAQIIEKIPDILGTLVINEDGAVISSTGELQNEEHAAKSVMSMLQASSRGQLTSDGSQQFKRMSVVFDTFMYVVTLSNKRVYVAKRGYNPQEPVLA</sequence>
<dbReference type="Proteomes" id="UP000695022">
    <property type="component" value="Unplaced"/>
</dbReference>
<dbReference type="PANTHER" id="PTHR33967">
    <property type="entry name" value="RAGULATOR COMPLEX PROTEIN LAMTOR4"/>
    <property type="match status" value="1"/>
</dbReference>
<evidence type="ECO:0000256" key="2">
    <source>
        <dbReference type="ARBA" id="ARBA00010627"/>
    </source>
</evidence>
<evidence type="ECO:0000256" key="3">
    <source>
        <dbReference type="ARBA" id="ARBA00023228"/>
    </source>
</evidence>
<evidence type="ECO:0000256" key="4">
    <source>
        <dbReference type="ARBA" id="ARBA00032690"/>
    </source>
</evidence>
<gene>
    <name evidence="6" type="primary">LOC106811163</name>
</gene>
<accession>A0ABM1EDC0</accession>
<comment type="similarity">
    <text evidence="2">Belongs to the LAMTOR4 family.</text>
</comment>
<dbReference type="SUPFAM" id="SSF103196">
    <property type="entry name" value="Roadblock/LC7 domain"/>
    <property type="match status" value="1"/>
</dbReference>
<evidence type="ECO:0000313" key="5">
    <source>
        <dbReference type="Proteomes" id="UP000695022"/>
    </source>
</evidence>
<dbReference type="RefSeq" id="XP_014670191.1">
    <property type="nucleotide sequence ID" value="XM_014814705.1"/>
</dbReference>
<keyword evidence="5" id="KW-1185">Reference proteome</keyword>
<organism evidence="5 6">
    <name type="scientific">Priapulus caudatus</name>
    <name type="common">Priapulid worm</name>
    <dbReference type="NCBI Taxonomy" id="37621"/>
    <lineage>
        <taxon>Eukaryota</taxon>
        <taxon>Metazoa</taxon>
        <taxon>Ecdysozoa</taxon>
        <taxon>Scalidophora</taxon>
        <taxon>Priapulida</taxon>
        <taxon>Priapulimorpha</taxon>
        <taxon>Priapulimorphida</taxon>
        <taxon>Priapulidae</taxon>
        <taxon>Priapulus</taxon>
    </lineage>
</organism>
<evidence type="ECO:0000313" key="6">
    <source>
        <dbReference type="RefSeq" id="XP_014670191.1"/>
    </source>
</evidence>
<evidence type="ECO:0000256" key="1">
    <source>
        <dbReference type="ARBA" id="ARBA00004371"/>
    </source>
</evidence>
<proteinExistence type="inferred from homology"/>